<feature type="transmembrane region" description="Helical" evidence="1">
    <location>
        <begin position="38"/>
        <end position="58"/>
    </location>
</feature>
<reference evidence="5 6" key="1">
    <citation type="submission" date="2020-04" db="EMBL/GenBank/DDBJ databases">
        <title>Molecular characterization of pseudomonads from Agaricus bisporus reveal novel blotch 2 pathogens in Western Europe.</title>
        <authorList>
            <person name="Taparia T."/>
            <person name="Krijger M."/>
            <person name="Haynes E."/>
            <person name="Elpinstone J.G."/>
            <person name="Noble R."/>
            <person name="Van Der Wolf J."/>
        </authorList>
    </citation>
    <scope>NUCLEOTIDE SEQUENCE [LARGE SCALE GENOMIC DNA]</scope>
    <source>
        <strain evidence="4 6">K6002</strain>
        <strain evidence="3 5">K7002</strain>
    </source>
</reference>
<dbReference type="Proteomes" id="UP000563268">
    <property type="component" value="Unassembled WGS sequence"/>
</dbReference>
<protein>
    <submittedName>
        <fullName evidence="3">EamA family transporter</fullName>
    </submittedName>
</protein>
<proteinExistence type="predicted"/>
<name>A0A7Y8BC43_9PSED</name>
<dbReference type="AlphaFoldDB" id="A0A7Y8BC43"/>
<dbReference type="InterPro" id="IPR000620">
    <property type="entry name" value="EamA_dom"/>
</dbReference>
<comment type="caution">
    <text evidence="3">The sequence shown here is derived from an EMBL/GenBank/DDBJ whole genome shotgun (WGS) entry which is preliminary data.</text>
</comment>
<dbReference type="Pfam" id="PF00892">
    <property type="entry name" value="EamA"/>
    <property type="match status" value="1"/>
</dbReference>
<gene>
    <name evidence="3" type="ORF">HX788_06725</name>
    <name evidence="4" type="ORF">HX795_29220</name>
</gene>
<sequence length="319" mass="34526">MRAAQSLFIGITALMLVNAVDGLKEVYFGMLVQALDTVVVTFVLFAIAWPVFFISYLLNPGSTRGMQSLTTHKASVRRCVVMLNFSSAALWISFLCALKWVEPAIVSALVGGVGMVSVLILNKLMRPSAVMIGADYLAAGLIVFASLYLCWASFADRTAVQDEPERYQVLLGYLMMLVCGVAMALTTILSKMVADHGVSSRYLYAHRFYLLLAISGTYAALNTGALSAVVEHLVTLTLLALGGVILPLLLLQEGIKRCEPVTIEAILAMAPLFTIIFQAADSRLTFSMFSFIGVILICMAATYNGYAHLSRLPTEGVNV</sequence>
<evidence type="ECO:0000259" key="2">
    <source>
        <dbReference type="Pfam" id="PF00892"/>
    </source>
</evidence>
<keyword evidence="1" id="KW-0812">Transmembrane</keyword>
<evidence type="ECO:0000313" key="5">
    <source>
        <dbReference type="Proteomes" id="UP000563268"/>
    </source>
</evidence>
<dbReference type="GO" id="GO:0016020">
    <property type="term" value="C:membrane"/>
    <property type="evidence" value="ECO:0007669"/>
    <property type="project" value="InterPro"/>
</dbReference>
<evidence type="ECO:0000256" key="1">
    <source>
        <dbReference type="SAM" id="Phobius"/>
    </source>
</evidence>
<dbReference type="EMBL" id="JACARM010000014">
    <property type="protein sequence ID" value="NWE06783.1"/>
    <property type="molecule type" value="Genomic_DNA"/>
</dbReference>
<organism evidence="3 5">
    <name type="scientific">Pseudomonas edaphica</name>
    <dbReference type="NCBI Taxonomy" id="2006980"/>
    <lineage>
        <taxon>Bacteria</taxon>
        <taxon>Pseudomonadati</taxon>
        <taxon>Pseudomonadota</taxon>
        <taxon>Gammaproteobacteria</taxon>
        <taxon>Pseudomonadales</taxon>
        <taxon>Pseudomonadaceae</taxon>
        <taxon>Pseudomonas</taxon>
    </lineage>
</organism>
<feature type="domain" description="EamA" evidence="2">
    <location>
        <begin position="171"/>
        <end position="301"/>
    </location>
</feature>
<feature type="transmembrane region" description="Helical" evidence="1">
    <location>
        <begin position="79"/>
        <end position="98"/>
    </location>
</feature>
<evidence type="ECO:0000313" key="4">
    <source>
        <dbReference type="EMBL" id="NWE86206.1"/>
    </source>
</evidence>
<evidence type="ECO:0000313" key="3">
    <source>
        <dbReference type="EMBL" id="NWE06783.1"/>
    </source>
</evidence>
<dbReference type="RefSeq" id="WP_080593748.1">
    <property type="nucleotide sequence ID" value="NZ_JACARL010000245.1"/>
</dbReference>
<keyword evidence="1" id="KW-0472">Membrane</keyword>
<feature type="transmembrane region" description="Helical" evidence="1">
    <location>
        <begin position="263"/>
        <end position="280"/>
    </location>
</feature>
<feature type="transmembrane region" description="Helical" evidence="1">
    <location>
        <begin position="104"/>
        <end position="124"/>
    </location>
</feature>
<feature type="transmembrane region" description="Helical" evidence="1">
    <location>
        <begin position="202"/>
        <end position="221"/>
    </location>
</feature>
<feature type="transmembrane region" description="Helical" evidence="1">
    <location>
        <begin position="286"/>
        <end position="306"/>
    </location>
</feature>
<dbReference type="Proteomes" id="UP000590218">
    <property type="component" value="Unassembled WGS sequence"/>
</dbReference>
<feature type="transmembrane region" description="Helical" evidence="1">
    <location>
        <begin position="136"/>
        <end position="155"/>
    </location>
</feature>
<feature type="transmembrane region" description="Helical" evidence="1">
    <location>
        <begin position="233"/>
        <end position="251"/>
    </location>
</feature>
<feature type="transmembrane region" description="Helical" evidence="1">
    <location>
        <begin position="167"/>
        <end position="190"/>
    </location>
</feature>
<evidence type="ECO:0000313" key="6">
    <source>
        <dbReference type="Proteomes" id="UP000590218"/>
    </source>
</evidence>
<accession>A0A7Y8BC43</accession>
<dbReference type="EMBL" id="JACARL010000245">
    <property type="protein sequence ID" value="NWE86206.1"/>
    <property type="molecule type" value="Genomic_DNA"/>
</dbReference>
<keyword evidence="1" id="KW-1133">Transmembrane helix</keyword>